<name>A0A1H8MUJ4_9BACI</name>
<proteinExistence type="predicted"/>
<dbReference type="Proteomes" id="UP000199300">
    <property type="component" value="Unassembled WGS sequence"/>
</dbReference>
<accession>A0A1H8MUJ4</accession>
<organism evidence="1 2">
    <name type="scientific">Amphibacillus marinus</name>
    <dbReference type="NCBI Taxonomy" id="872970"/>
    <lineage>
        <taxon>Bacteria</taxon>
        <taxon>Bacillati</taxon>
        <taxon>Bacillota</taxon>
        <taxon>Bacilli</taxon>
        <taxon>Bacillales</taxon>
        <taxon>Bacillaceae</taxon>
        <taxon>Amphibacillus</taxon>
    </lineage>
</organism>
<keyword evidence="2" id="KW-1185">Reference proteome</keyword>
<protein>
    <submittedName>
        <fullName evidence="1">Uncharacterized protein</fullName>
    </submittedName>
</protein>
<dbReference type="AlphaFoldDB" id="A0A1H8MUJ4"/>
<reference evidence="1 2" key="1">
    <citation type="submission" date="2016-10" db="EMBL/GenBank/DDBJ databases">
        <authorList>
            <person name="de Groot N.N."/>
        </authorList>
    </citation>
    <scope>NUCLEOTIDE SEQUENCE [LARGE SCALE GENOMIC DNA]</scope>
    <source>
        <strain evidence="1 2">CGMCC 1.10434</strain>
    </source>
</reference>
<gene>
    <name evidence="1" type="ORF">SAMN04488134_1053</name>
</gene>
<evidence type="ECO:0000313" key="2">
    <source>
        <dbReference type="Proteomes" id="UP000199300"/>
    </source>
</evidence>
<dbReference type="STRING" id="872970.SAMN04488134_1053"/>
<dbReference type="EMBL" id="FODJ01000005">
    <property type="protein sequence ID" value="SEO20930.1"/>
    <property type="molecule type" value="Genomic_DNA"/>
</dbReference>
<sequence length="52" mass="6112">MNMSVTKLYKQILQVGMRNMKTRKAPIGAFFLSNRLVKWDKNSRKNLINTNL</sequence>
<evidence type="ECO:0000313" key="1">
    <source>
        <dbReference type="EMBL" id="SEO20930.1"/>
    </source>
</evidence>